<evidence type="ECO:0000256" key="1">
    <source>
        <dbReference type="SAM" id="Phobius"/>
    </source>
</evidence>
<name>A0ABX5A823_RATRA</name>
<dbReference type="RefSeq" id="WP_097167984.1">
    <property type="nucleotide sequence ID" value="NZ_PSUD01000056.1"/>
</dbReference>
<organism evidence="2 3">
    <name type="scientific">Rathayibacter rathayi</name>
    <name type="common">Corynebacterium rathayi</name>
    <dbReference type="NCBI Taxonomy" id="33887"/>
    <lineage>
        <taxon>Bacteria</taxon>
        <taxon>Bacillati</taxon>
        <taxon>Actinomycetota</taxon>
        <taxon>Actinomycetes</taxon>
        <taxon>Micrococcales</taxon>
        <taxon>Microbacteriaceae</taxon>
        <taxon>Rathayibacter</taxon>
    </lineage>
</organism>
<feature type="transmembrane region" description="Helical" evidence="1">
    <location>
        <begin position="52"/>
        <end position="74"/>
    </location>
</feature>
<keyword evidence="1" id="KW-0472">Membrane</keyword>
<evidence type="ECO:0000313" key="2">
    <source>
        <dbReference type="EMBL" id="PPH71223.1"/>
    </source>
</evidence>
<accession>A0ABX5A823</accession>
<gene>
    <name evidence="2" type="ORF">C5C40_15390</name>
</gene>
<protein>
    <submittedName>
        <fullName evidence="2">Uncharacterized protein</fullName>
    </submittedName>
</protein>
<comment type="caution">
    <text evidence="2">The sequence shown here is derived from an EMBL/GenBank/DDBJ whole genome shotgun (WGS) entry which is preliminary data.</text>
</comment>
<reference evidence="2 3" key="1">
    <citation type="submission" date="2018-02" db="EMBL/GenBank/DDBJ databases">
        <title>Bacteriophage NCPPB3778 and a type I-E CRISPR drive the evolution of the US Biological Select Agent, Rathayibacter toxicus.</title>
        <authorList>
            <person name="Davis E.W.II."/>
            <person name="Tabima J.F."/>
            <person name="Weisberg A.J."/>
            <person name="Lopes L.D."/>
            <person name="Wiseman M.S."/>
            <person name="Wiseman M.S."/>
            <person name="Pupko T."/>
            <person name="Belcher M.S."/>
            <person name="Sechler A.J."/>
            <person name="Tancos M.A."/>
            <person name="Schroeder B.K."/>
            <person name="Murray T.D."/>
            <person name="Luster D.G."/>
            <person name="Schneider W.L."/>
            <person name="Rogers E."/>
            <person name="Andreote F.D."/>
            <person name="Grunwald N.J."/>
            <person name="Putnam M.L."/>
            <person name="Chang J.H."/>
        </authorList>
    </citation>
    <scope>NUCLEOTIDE SEQUENCE [LARGE SCALE GENOMIC DNA]</scope>
    <source>
        <strain evidence="2 3">AY1D6</strain>
    </source>
</reference>
<evidence type="ECO:0000313" key="3">
    <source>
        <dbReference type="Proteomes" id="UP000239698"/>
    </source>
</evidence>
<feature type="transmembrane region" description="Helical" evidence="1">
    <location>
        <begin position="95"/>
        <end position="115"/>
    </location>
</feature>
<proteinExistence type="predicted"/>
<keyword evidence="3" id="KW-1185">Reference proteome</keyword>
<dbReference type="EMBL" id="PSVT01000061">
    <property type="protein sequence ID" value="PPH71223.1"/>
    <property type="molecule type" value="Genomic_DNA"/>
</dbReference>
<keyword evidence="1" id="KW-1133">Transmembrane helix</keyword>
<dbReference type="Proteomes" id="UP000239698">
    <property type="component" value="Unassembled WGS sequence"/>
</dbReference>
<keyword evidence="1" id="KW-0812">Transmembrane</keyword>
<sequence>MIAHPFMASALVELSALHSQTNLDGGSGFDQFKGVTADTSALGEEGNAKLRVILGLIWGLALFFMAVMSILKWVQIRKLGSDHKPGEVEKARKELLFFVIAVGCLVSAGTIWGIVTTFGQF</sequence>